<dbReference type="Pfam" id="PF01602">
    <property type="entry name" value="Adaptin_N"/>
    <property type="match status" value="1"/>
</dbReference>
<dbReference type="EnsemblPlants" id="Pp3c5_28670V3.2">
    <property type="protein sequence ID" value="Pp3c5_28670V3.2"/>
    <property type="gene ID" value="Pp3c5_28670"/>
</dbReference>
<accession>A0A2K1KLE0</accession>
<dbReference type="PANTHER" id="PTHR22781">
    <property type="entry name" value="DELTA ADAPTIN-RELATED"/>
    <property type="match status" value="1"/>
</dbReference>
<dbReference type="GO" id="GO:0030123">
    <property type="term" value="C:AP-3 adaptor complex"/>
    <property type="evidence" value="ECO:0000318"/>
    <property type="project" value="GO_Central"/>
</dbReference>
<evidence type="ECO:0000256" key="4">
    <source>
        <dbReference type="ARBA" id="ARBA00022737"/>
    </source>
</evidence>
<dbReference type="EMBL" id="ABEU02000005">
    <property type="protein sequence ID" value="PNR54594.1"/>
    <property type="molecule type" value="Genomic_DNA"/>
</dbReference>
<dbReference type="InterPro" id="IPR011989">
    <property type="entry name" value="ARM-like"/>
</dbReference>
<evidence type="ECO:0000256" key="6">
    <source>
        <dbReference type="ARBA" id="ARBA00023136"/>
    </source>
</evidence>
<feature type="region of interest" description="Disordered" evidence="8">
    <location>
        <begin position="788"/>
        <end position="927"/>
    </location>
</feature>
<keyword evidence="5 7" id="KW-0653">Protein transport</keyword>
<keyword evidence="6" id="KW-0472">Membrane</keyword>
<dbReference type="OMA" id="FIGMIKH"/>
<feature type="region of interest" description="Disordered" evidence="8">
    <location>
        <begin position="741"/>
        <end position="768"/>
    </location>
</feature>
<dbReference type="GO" id="GO:0006896">
    <property type="term" value="P:Golgi to vacuole transport"/>
    <property type="evidence" value="ECO:0000318"/>
    <property type="project" value="GO_Central"/>
</dbReference>
<keyword evidence="7" id="KW-0333">Golgi apparatus</keyword>
<dbReference type="STRING" id="3218.A0A2K1KLE0"/>
<feature type="compositionally biased region" description="Basic residues" evidence="8">
    <location>
        <begin position="853"/>
        <end position="863"/>
    </location>
</feature>
<evidence type="ECO:0000256" key="5">
    <source>
        <dbReference type="ARBA" id="ARBA00022927"/>
    </source>
</evidence>
<dbReference type="PIRSF" id="PIRSF037092">
    <property type="entry name" value="AP3_complex_delta"/>
    <property type="match status" value="1"/>
</dbReference>
<dbReference type="GeneID" id="112282600"/>
<evidence type="ECO:0000313" key="10">
    <source>
        <dbReference type="EMBL" id="PNR54594.1"/>
    </source>
</evidence>
<sequence length="927" mass="102557">MASAMMESLFQRTLDDLVKGLRLQMVGESRYLAKALEEVRKEMKSTDPIIKVTALQKLTYLQMACGADMSWASFCAVEVMTMTRFSHKKVGYLAASQSFHEGTDVLVLTTNLLKKDLGSKNEYETSLAIECLSRILNADLAAALTPEVFTLMASSRSYIRKKATLVLLRVFVKYPDAIRVAFKRLVEKMDDADPQVVCAAVSVLCELTLKEPRAYLPLAPEFYRLLDKSSNNWLSIKLVKIFGALTPLEPRLGRKIAGPLCDLMRKVHAKSLLFECIRTVTLGLRDHTGAVKLCVEKLRENMDLGDPNLKYLGLKALAALMDSHPWALAESKEVIIKCLNDGDISIQRRALVLIMGMVSESNVVETVQVLLRYAQSADASFCNELLSSILQTCGRARYEIVSDFGWYVTVLSDIACIPHSEHGGEVGRQLMDVAIRVESVRTDVVRACCGLLADPALLGRPALQGALCAAAWIVGEHITRAPHGPYEVLEALLQPRTRLLHFSVHAVYLQTVLKVFVSYAISYQHRYFAKKEVLEQEEVVTQRGSLHAAVELIKENITPLMNSVDMEVQERACNVLGQLQPFEDPNDIHRVQDGFEMLTALSEVFSLDLGPVSVHAQGRVPLPENLLIENNLDALGPVCGSDDVLLNTGEAKTSTSYREWEAEFNFQPPSKENLSGVDPSSAALLQQHRHRYENFYLPSDAPVVDYPPAQLTLSAATTASTSHGPTDSSVFNENSLVWTKPRQAKARRPAVVALDDEDDLPGISTPVSKKGLKDELVFEAIRDALSADRNKGHSAADGLETPQGTSSSRKSGHGHRSTKNRDATNPRVDEIQIHAGDGVGQEADSQTPNVVHREHRRSRHHRPSKLEIHVINDGLSSENESEGTFKLSEKAHKKKHKHRSSHPRSRRPGKSPVSNSQNSGSIPDFLL</sequence>
<protein>
    <recommendedName>
        <fullName evidence="7">AP-3 complex subunit delta</fullName>
    </recommendedName>
</protein>
<feature type="compositionally biased region" description="Basic residues" evidence="8">
    <location>
        <begin position="891"/>
        <end position="909"/>
    </location>
</feature>
<proteinExistence type="inferred from homology"/>
<reference evidence="11" key="3">
    <citation type="submission" date="2020-12" db="UniProtKB">
        <authorList>
            <consortium name="EnsemblPlants"/>
        </authorList>
    </citation>
    <scope>IDENTIFICATION</scope>
</reference>
<evidence type="ECO:0000256" key="7">
    <source>
        <dbReference type="PIRNR" id="PIRNR037092"/>
    </source>
</evidence>
<dbReference type="InterPro" id="IPR016024">
    <property type="entry name" value="ARM-type_fold"/>
</dbReference>
<dbReference type="Gene3D" id="1.25.10.10">
    <property type="entry name" value="Leucine-rich Repeat Variant"/>
    <property type="match status" value="1"/>
</dbReference>
<dbReference type="RefSeq" id="XP_024376163.1">
    <property type="nucleotide sequence ID" value="XM_024520395.2"/>
</dbReference>
<dbReference type="InterPro" id="IPR017105">
    <property type="entry name" value="AP3_complex_dsu"/>
</dbReference>
<evidence type="ECO:0000259" key="9">
    <source>
        <dbReference type="Pfam" id="PF01602"/>
    </source>
</evidence>
<comment type="similarity">
    <text evidence="2 7">Belongs to the adaptor complexes large subunit family.</text>
</comment>
<dbReference type="PANTHER" id="PTHR22781:SF12">
    <property type="entry name" value="AP-3 COMPLEX SUBUNIT DELTA-1"/>
    <property type="match status" value="1"/>
</dbReference>
<gene>
    <name evidence="11" type="primary">LOC112282600</name>
    <name evidence="10" type="ORF">PHYPA_008271</name>
</gene>
<dbReference type="GO" id="GO:0005794">
    <property type="term" value="C:Golgi apparatus"/>
    <property type="evidence" value="ECO:0007669"/>
    <property type="project" value="UniProtKB-SubCell"/>
</dbReference>
<dbReference type="SUPFAM" id="SSF48371">
    <property type="entry name" value="ARM repeat"/>
    <property type="match status" value="1"/>
</dbReference>
<dbReference type="Gramene" id="Pp3c5_28670V3.1">
    <property type="protein sequence ID" value="Pp3c5_28670V3.1"/>
    <property type="gene ID" value="Pp3c5_28670"/>
</dbReference>
<reference evidence="10 12" key="1">
    <citation type="journal article" date="2008" name="Science">
        <title>The Physcomitrella genome reveals evolutionary insights into the conquest of land by plants.</title>
        <authorList>
            <person name="Rensing S."/>
            <person name="Lang D."/>
            <person name="Zimmer A."/>
            <person name="Terry A."/>
            <person name="Salamov A."/>
            <person name="Shapiro H."/>
            <person name="Nishiyama T."/>
            <person name="Perroud P.-F."/>
            <person name="Lindquist E."/>
            <person name="Kamisugi Y."/>
            <person name="Tanahashi T."/>
            <person name="Sakakibara K."/>
            <person name="Fujita T."/>
            <person name="Oishi K."/>
            <person name="Shin-I T."/>
            <person name="Kuroki Y."/>
            <person name="Toyoda A."/>
            <person name="Suzuki Y."/>
            <person name="Hashimoto A."/>
            <person name="Yamaguchi K."/>
            <person name="Sugano A."/>
            <person name="Kohara Y."/>
            <person name="Fujiyama A."/>
            <person name="Anterola A."/>
            <person name="Aoki S."/>
            <person name="Ashton N."/>
            <person name="Barbazuk W.B."/>
            <person name="Barker E."/>
            <person name="Bennetzen J."/>
            <person name="Bezanilla M."/>
            <person name="Blankenship R."/>
            <person name="Cho S.H."/>
            <person name="Dutcher S."/>
            <person name="Estelle M."/>
            <person name="Fawcett J.A."/>
            <person name="Gundlach H."/>
            <person name="Hanada K."/>
            <person name="Heyl A."/>
            <person name="Hicks K.A."/>
            <person name="Hugh J."/>
            <person name="Lohr M."/>
            <person name="Mayer K."/>
            <person name="Melkozernov A."/>
            <person name="Murata T."/>
            <person name="Nelson D."/>
            <person name="Pils B."/>
            <person name="Prigge M."/>
            <person name="Reiss B."/>
            <person name="Renner T."/>
            <person name="Rombauts S."/>
            <person name="Rushton P."/>
            <person name="Sanderfoot A."/>
            <person name="Schween G."/>
            <person name="Shiu S.-H."/>
            <person name="Stueber K."/>
            <person name="Theodoulou F.L."/>
            <person name="Tu H."/>
            <person name="Van de Peer Y."/>
            <person name="Verrier P.J."/>
            <person name="Waters E."/>
            <person name="Wood A."/>
            <person name="Yang L."/>
            <person name="Cove D."/>
            <person name="Cuming A."/>
            <person name="Hasebe M."/>
            <person name="Lucas S."/>
            <person name="Mishler D.B."/>
            <person name="Reski R."/>
            <person name="Grigoriev I."/>
            <person name="Quatrano R.S."/>
            <person name="Boore J.L."/>
        </authorList>
    </citation>
    <scope>NUCLEOTIDE SEQUENCE [LARGE SCALE GENOMIC DNA]</scope>
    <source>
        <strain evidence="11 12">cv. Gransden 2004</strain>
    </source>
</reference>
<dbReference type="EnsemblPlants" id="Pp3c5_28670V3.1">
    <property type="protein sequence ID" value="Pp3c5_28670V3.1"/>
    <property type="gene ID" value="Pp3c5_28670"/>
</dbReference>
<comment type="subunit">
    <text evidence="7">Adaptor protein complex 3 (AP-3) is a heterotetramer.</text>
</comment>
<comment type="function">
    <text evidence="7">Part of the AP-3 complex, an adaptor-related complex which seems to be clathrin-associated. The complex is associated with the Golgi region as well as more peripheral structures. It facilitates the budding of vesicles from the Golgi membrane and may be directly involved in trafficking to the vacuole. It also function in maintaining the identity of lytic vacuoles and in regulating the transition between storage and lytic vacuoles.</text>
</comment>
<dbReference type="OrthoDB" id="10264595at2759"/>
<evidence type="ECO:0000256" key="1">
    <source>
        <dbReference type="ARBA" id="ARBA00004308"/>
    </source>
</evidence>
<dbReference type="Proteomes" id="UP000006727">
    <property type="component" value="Chromosome 5"/>
</dbReference>
<feature type="compositionally biased region" description="Basic and acidic residues" evidence="8">
    <location>
        <begin position="819"/>
        <end position="832"/>
    </location>
</feature>
<evidence type="ECO:0000313" key="12">
    <source>
        <dbReference type="Proteomes" id="UP000006727"/>
    </source>
</evidence>
<dbReference type="InterPro" id="IPR002553">
    <property type="entry name" value="Clathrin/coatomer_adapt-like_N"/>
</dbReference>
<organism evidence="10">
    <name type="scientific">Physcomitrium patens</name>
    <name type="common">Spreading-leaved earth moss</name>
    <name type="synonym">Physcomitrella patens</name>
    <dbReference type="NCBI Taxonomy" id="3218"/>
    <lineage>
        <taxon>Eukaryota</taxon>
        <taxon>Viridiplantae</taxon>
        <taxon>Streptophyta</taxon>
        <taxon>Embryophyta</taxon>
        <taxon>Bryophyta</taxon>
        <taxon>Bryophytina</taxon>
        <taxon>Bryopsida</taxon>
        <taxon>Funariidae</taxon>
        <taxon>Funariales</taxon>
        <taxon>Funariaceae</taxon>
        <taxon>Physcomitrium</taxon>
    </lineage>
</organism>
<dbReference type="GO" id="GO:0006623">
    <property type="term" value="P:protein targeting to vacuole"/>
    <property type="evidence" value="ECO:0000318"/>
    <property type="project" value="GO_Central"/>
</dbReference>
<dbReference type="Gramene" id="Pp3c5_28670V3.2">
    <property type="protein sequence ID" value="Pp3c5_28670V3.2"/>
    <property type="gene ID" value="Pp3c5_28670"/>
</dbReference>
<keyword evidence="12" id="KW-1185">Reference proteome</keyword>
<reference evidence="10 12" key="2">
    <citation type="journal article" date="2018" name="Plant J.">
        <title>The Physcomitrella patens chromosome-scale assembly reveals moss genome structure and evolution.</title>
        <authorList>
            <person name="Lang D."/>
            <person name="Ullrich K.K."/>
            <person name="Murat F."/>
            <person name="Fuchs J."/>
            <person name="Jenkins J."/>
            <person name="Haas F.B."/>
            <person name="Piednoel M."/>
            <person name="Gundlach H."/>
            <person name="Van Bel M."/>
            <person name="Meyberg R."/>
            <person name="Vives C."/>
            <person name="Morata J."/>
            <person name="Symeonidi A."/>
            <person name="Hiss M."/>
            <person name="Muchero W."/>
            <person name="Kamisugi Y."/>
            <person name="Saleh O."/>
            <person name="Blanc G."/>
            <person name="Decker E.L."/>
            <person name="van Gessel N."/>
            <person name="Grimwood J."/>
            <person name="Hayes R.D."/>
            <person name="Graham S.W."/>
            <person name="Gunter L.E."/>
            <person name="McDaniel S.F."/>
            <person name="Hoernstein S.N.W."/>
            <person name="Larsson A."/>
            <person name="Li F.W."/>
            <person name="Perroud P.F."/>
            <person name="Phillips J."/>
            <person name="Ranjan P."/>
            <person name="Rokshar D.S."/>
            <person name="Rothfels C.J."/>
            <person name="Schneider L."/>
            <person name="Shu S."/>
            <person name="Stevenson D.W."/>
            <person name="Thummler F."/>
            <person name="Tillich M."/>
            <person name="Villarreal Aguilar J.C."/>
            <person name="Widiez T."/>
            <person name="Wong G.K."/>
            <person name="Wymore A."/>
            <person name="Zhang Y."/>
            <person name="Zimmer A.D."/>
            <person name="Quatrano R.S."/>
            <person name="Mayer K.F.X."/>
            <person name="Goodstein D."/>
            <person name="Casacuberta J.M."/>
            <person name="Vandepoele K."/>
            <person name="Reski R."/>
            <person name="Cuming A.C."/>
            <person name="Tuskan G.A."/>
            <person name="Maumus F."/>
            <person name="Salse J."/>
            <person name="Schmutz J."/>
            <person name="Rensing S.A."/>
        </authorList>
    </citation>
    <scope>NUCLEOTIDE SEQUENCE [LARGE SCALE GENOMIC DNA]</scope>
    <source>
        <strain evidence="11 12">cv. Gransden 2004</strain>
    </source>
</reference>
<dbReference type="KEGG" id="ppp:112282600"/>
<evidence type="ECO:0000256" key="2">
    <source>
        <dbReference type="ARBA" id="ARBA00006613"/>
    </source>
</evidence>
<dbReference type="PaxDb" id="3218-PP1S229_38V6.1"/>
<dbReference type="AlphaFoldDB" id="A0A2K1KLE0"/>
<name>A0A2K1KLE0_PHYPA</name>
<keyword evidence="4" id="KW-0677">Repeat</keyword>
<keyword evidence="3 7" id="KW-0813">Transport</keyword>
<evidence type="ECO:0000313" key="11">
    <source>
        <dbReference type="EnsemblPlants" id="Pp3c5_28670V3.1"/>
    </source>
</evidence>
<feature type="domain" description="Clathrin/coatomer adaptor adaptin-like N-terminal" evidence="9">
    <location>
        <begin position="31"/>
        <end position="576"/>
    </location>
</feature>
<evidence type="ECO:0000256" key="3">
    <source>
        <dbReference type="ARBA" id="ARBA00022448"/>
    </source>
</evidence>
<evidence type="ECO:0000256" key="8">
    <source>
        <dbReference type="SAM" id="MobiDB-lite"/>
    </source>
</evidence>
<dbReference type="FunFam" id="1.25.10.10:FF:000360">
    <property type="entry name" value="AP-3 complex subunit delta"/>
    <property type="match status" value="1"/>
</dbReference>
<dbReference type="FunCoup" id="A0A2K1KLE0">
    <property type="interactions" value="4046"/>
</dbReference>
<dbReference type="GO" id="GO:0010008">
    <property type="term" value="C:endosome membrane"/>
    <property type="evidence" value="ECO:0000318"/>
    <property type="project" value="GO_Central"/>
</dbReference>
<comment type="subcellular location">
    <subcellularLocation>
        <location evidence="1">Endomembrane system</location>
    </subcellularLocation>
    <subcellularLocation>
        <location evidence="7">Golgi apparatus</location>
    </subcellularLocation>
</comment>